<protein>
    <submittedName>
        <fullName evidence="6">Patatin-like phospholipase</fullName>
    </submittedName>
</protein>
<dbReference type="GO" id="GO:0016020">
    <property type="term" value="C:membrane"/>
    <property type="evidence" value="ECO:0007669"/>
    <property type="project" value="TreeGrafter"/>
</dbReference>
<evidence type="ECO:0000256" key="4">
    <source>
        <dbReference type="PROSITE-ProRule" id="PRU01161"/>
    </source>
</evidence>
<evidence type="ECO:0000256" key="1">
    <source>
        <dbReference type="ARBA" id="ARBA00022801"/>
    </source>
</evidence>
<dbReference type="PANTHER" id="PTHR24185:SF1">
    <property type="entry name" value="CALCIUM-INDEPENDENT PHOSPHOLIPASE A2-GAMMA"/>
    <property type="match status" value="1"/>
</dbReference>
<feature type="domain" description="PNPLA" evidence="5">
    <location>
        <begin position="212"/>
        <end position="409"/>
    </location>
</feature>
<evidence type="ECO:0000256" key="3">
    <source>
        <dbReference type="ARBA" id="ARBA00023098"/>
    </source>
</evidence>
<organism evidence="6 7">
    <name type="scientific">Aspergillus parasiticus (strain ATCC 56775 / NRRL 5862 / SRRC 143 / SU-1)</name>
    <dbReference type="NCBI Taxonomy" id="1403190"/>
    <lineage>
        <taxon>Eukaryota</taxon>
        <taxon>Fungi</taxon>
        <taxon>Dikarya</taxon>
        <taxon>Ascomycota</taxon>
        <taxon>Pezizomycotina</taxon>
        <taxon>Eurotiomycetes</taxon>
        <taxon>Eurotiomycetidae</taxon>
        <taxon>Eurotiales</taxon>
        <taxon>Aspergillaceae</taxon>
        <taxon>Aspergillus</taxon>
        <taxon>Aspergillus subgen. Circumdati</taxon>
    </lineage>
</organism>
<keyword evidence="1 4" id="KW-0378">Hydrolase</keyword>
<evidence type="ECO:0000256" key="2">
    <source>
        <dbReference type="ARBA" id="ARBA00022963"/>
    </source>
</evidence>
<keyword evidence="3 4" id="KW-0443">Lipid metabolism</keyword>
<accession>A0A0F0I0M2</accession>
<dbReference type="SUPFAM" id="SSF52151">
    <property type="entry name" value="FabD/lysophospholipase-like"/>
    <property type="match status" value="1"/>
</dbReference>
<proteinExistence type="predicted"/>
<evidence type="ECO:0000313" key="7">
    <source>
        <dbReference type="Proteomes" id="UP000033540"/>
    </source>
</evidence>
<feature type="short sequence motif" description="GXGXXG" evidence="4">
    <location>
        <begin position="216"/>
        <end position="221"/>
    </location>
</feature>
<dbReference type="STRING" id="1403190.A0A0F0I0M2"/>
<name>A0A0F0I0M2_ASPPU</name>
<keyword evidence="2 4" id="KW-0442">Lipid degradation</keyword>
<dbReference type="InterPro" id="IPR016035">
    <property type="entry name" value="Acyl_Trfase/lysoPLipase"/>
</dbReference>
<feature type="active site" description="Nucleophile" evidence="4">
    <location>
        <position position="255"/>
    </location>
</feature>
<dbReference type="GO" id="GO:0016042">
    <property type="term" value="P:lipid catabolic process"/>
    <property type="evidence" value="ECO:0007669"/>
    <property type="project" value="UniProtKB-UniRule"/>
</dbReference>
<dbReference type="Pfam" id="PF01734">
    <property type="entry name" value="Patatin"/>
    <property type="match status" value="1"/>
</dbReference>
<dbReference type="CDD" id="cd07216">
    <property type="entry name" value="Pat17_PNPLA8_PNPLA9_like3"/>
    <property type="match status" value="1"/>
</dbReference>
<gene>
    <name evidence="6" type="ORF">P875_00042432</name>
</gene>
<dbReference type="AlphaFoldDB" id="A0A0F0I0M2"/>
<feature type="short sequence motif" description="DGA/G" evidence="4">
    <location>
        <begin position="396"/>
        <end position="398"/>
    </location>
</feature>
<dbReference type="EMBL" id="JZEE01000681">
    <property type="protein sequence ID" value="KJK61319.1"/>
    <property type="molecule type" value="Genomic_DNA"/>
</dbReference>
<dbReference type="PROSITE" id="PS51635">
    <property type="entry name" value="PNPLA"/>
    <property type="match status" value="1"/>
</dbReference>
<comment type="caution">
    <text evidence="6">The sequence shown here is derived from an EMBL/GenBank/DDBJ whole genome shotgun (WGS) entry which is preliminary data.</text>
</comment>
<reference evidence="6 7" key="1">
    <citation type="submission" date="2015-02" db="EMBL/GenBank/DDBJ databases">
        <title>Draft genome sequence of Aspergillus parasiticus SU-1.</title>
        <authorList>
            <person name="Yu J."/>
            <person name="Fedorova N."/>
            <person name="Yin Y."/>
            <person name="Losada L."/>
            <person name="Zafar N."/>
            <person name="Taujale R."/>
            <person name="Ehrlich K.C."/>
            <person name="Bhatnagar D."/>
            <person name="Cleveland T.E."/>
            <person name="Bennett J.W."/>
            <person name="Nierman W.C."/>
        </authorList>
    </citation>
    <scope>NUCLEOTIDE SEQUENCE [LARGE SCALE GENOMIC DNA]</scope>
    <source>
        <strain evidence="7">ATCC 56775 / NRRL 5862 / SRRC 143 / SU-1</strain>
    </source>
</reference>
<sequence length="551" mass="61956">MGAPFRKETVGDLPPLPADLSSVGPGQYVVKYETSQGVMAEDGVIQAAIWFRLPPVTSSIFRRIRFLQLFAESRDQGSVSDEEAGTWTWFELAILEDEESETPRVKDNVEYVWKSHLNPMKTMDYKWAGNVIAIRIAARFRGWALLARTGYLAVEIDKEPAKLEAPRFAKFEYIQNALQELNDKNETKFSYEATPVRADGFDADRERSLRVLSLDGGGVRGLSSLYILRDVLRRLGTNDEPAKPCDIFDMIAGTSTGGLCAIMLGRLRMSVDDCIKAYNEFMDQVFGAGWWKKVKGVFGTKYDASKLEKAMKTVIEKYAKNVDEPLLDEYSSCKVFVLTIREDAVNNTQPVFLRSYTNTQQPSLLPNIKIWEAARATSAAPKYFAPMEVNGYKLLDGGLGANNPIGWLWNEVLSVYGAGRPISCFLSIGTGIPKKRSMGGLWNLPFSLAAAATNSEITHILFRTLLDAYAPEVLQEKYWRLNVGREIPAWGEDAKVVDNEEVPDLDGIKDIKEFLKKTELYIKEQDDLIESCVETIKPRRRTDAQQEVQTD</sequence>
<dbReference type="GO" id="GO:0046486">
    <property type="term" value="P:glycerolipid metabolic process"/>
    <property type="evidence" value="ECO:0007669"/>
    <property type="project" value="UniProtKB-ARBA"/>
</dbReference>
<dbReference type="Gene3D" id="3.40.1090.10">
    <property type="entry name" value="Cytosolic phospholipase A2 catalytic domain"/>
    <property type="match status" value="1"/>
</dbReference>
<evidence type="ECO:0000313" key="6">
    <source>
        <dbReference type="EMBL" id="KJK61319.1"/>
    </source>
</evidence>
<dbReference type="PANTHER" id="PTHR24185">
    <property type="entry name" value="CALCIUM-INDEPENDENT PHOSPHOLIPASE A2-GAMMA"/>
    <property type="match status" value="1"/>
</dbReference>
<dbReference type="GO" id="GO:0019369">
    <property type="term" value="P:arachidonate metabolic process"/>
    <property type="evidence" value="ECO:0007669"/>
    <property type="project" value="TreeGrafter"/>
</dbReference>
<evidence type="ECO:0000259" key="5">
    <source>
        <dbReference type="PROSITE" id="PS51635"/>
    </source>
</evidence>
<feature type="active site" description="Proton acceptor" evidence="4">
    <location>
        <position position="396"/>
    </location>
</feature>
<dbReference type="GO" id="GO:0047499">
    <property type="term" value="F:calcium-independent phospholipase A2 activity"/>
    <property type="evidence" value="ECO:0007669"/>
    <property type="project" value="TreeGrafter"/>
</dbReference>
<dbReference type="InterPro" id="IPR002641">
    <property type="entry name" value="PNPLA_dom"/>
</dbReference>
<feature type="short sequence motif" description="GXSXG" evidence="4">
    <location>
        <begin position="253"/>
        <end position="257"/>
    </location>
</feature>
<dbReference type="Proteomes" id="UP000033540">
    <property type="component" value="Unassembled WGS sequence"/>
</dbReference>
<dbReference type="OrthoDB" id="1658288at2759"/>